<keyword evidence="1" id="KW-0732">Signal</keyword>
<evidence type="ECO:0000313" key="2">
    <source>
        <dbReference type="EMBL" id="SDP09699.1"/>
    </source>
</evidence>
<protein>
    <recommendedName>
        <fullName evidence="4">Tetratricopeptide repeat-containing protein</fullName>
    </recommendedName>
</protein>
<dbReference type="Gene3D" id="1.25.40.10">
    <property type="entry name" value="Tetratricopeptide repeat domain"/>
    <property type="match status" value="3"/>
</dbReference>
<dbReference type="STRING" id="91360.SAMN05660330_01801"/>
<gene>
    <name evidence="2" type="ORF">SAMN05660330_01801</name>
</gene>
<dbReference type="PANTHER" id="PTHR14699">
    <property type="entry name" value="STI2 PROTEIN-RELATED"/>
    <property type="match status" value="1"/>
</dbReference>
<evidence type="ECO:0008006" key="4">
    <source>
        <dbReference type="Google" id="ProtNLM"/>
    </source>
</evidence>
<feature type="chain" id="PRO_5011524138" description="Tetratricopeptide repeat-containing protein" evidence="1">
    <location>
        <begin position="26"/>
        <end position="1340"/>
    </location>
</feature>
<dbReference type="EMBL" id="FNJI01000010">
    <property type="protein sequence ID" value="SDP09699.1"/>
    <property type="molecule type" value="Genomic_DNA"/>
</dbReference>
<dbReference type="InterPro" id="IPR040364">
    <property type="entry name" value="TTC21A/TTC21B"/>
</dbReference>
<evidence type="ECO:0000256" key="1">
    <source>
        <dbReference type="SAM" id="SignalP"/>
    </source>
</evidence>
<sequence>MQIMISLRRRITVSCLLLFLLPVHASFSGAAEEIGPKRNISVISSSPDTPDWKYYWDLARQLAADEKYEQAGRIYGEMFKIKNNIEEANWEYCKVLEKTGDLERIQPVLESLMELGPKKIDYQLMAGRVAFKKKDYSAAVERFGAVFATDPAGELGEQALEGMVYALRAGGQKRLAFPLLEQLAVRKPDDPVIDRDLAFDSAELGFTAKAGYFFRRLLADENVGDAVLVQAAALFRKTGAEPELVAVLTRYIKRHPDVEVFRKELVELLEKQGDYEAVFGHLLYLSDNAPEPGSYLLRGGDIALNRLDRPDKALGLYERYLELHPDQHKVAEKIATIREDLANELVVLVENGAGDFLWDDLSRITGKRESIFVKIASNLEKRKKYPELLVVLNLLRTTSSEKDGITLRIAKLNFLLKQYGQTLTELQKITKNGWTGEYYGLKAESQLAIGQETSALESFSRLLAKDRDDQKVRMRCVELAGKLGLAGDQQAFFDYFLHNENSAVSGDSILTHVRLLGYNYLVSEALKVIAWAEKGNRLSARNRIALEIEKARIYYRVGNKQRGETVLRTLLNEGRTIDLVMFELAELAIVSRRYDDADKWLFSLARHGYASGFYYPESVYNIRLHLMRGKLFRMRFMYERAIKELQLAEALRADAMEEAGHYLGLQKDIDIERFYRFFLTRNYDKANEQLQTSLKRSGFDPDMAMLQQLLNEKVVNNNALPSADLGGQLYSGPNPIVSRMLALVEREIGFLKYQQAGVYLQTVLEKVPGSLLATVLKSELLAAYGKTENALNNLAKIPGKYRQDDYFCRERIELALQGGQYEQAITTLEQCRLAGPSDHHLAERLLENGDVEGALMLSRILWAGGNYDSAVELYEKMLSPTISELLRKQFSREKVNLEELVPERGVWSSLSQLLDSEPEIVDEIMEPGFLVNNLGTKTGEIVAEQFEKYKYHWLIANEYNARKAIFARNYRFAAQSYKRLLQEESRREAMVDLASIYDRMGEYRKEAQVYEKMKSSGIDISGYEKTIERSAQKISPQNIIETNYLESEGRAGFKDMESLSVGTLFTFSGELDKEFALGYHHNRYDARDGENGLDTNDFSISSIFEITDNNELAAGFGFEKISDQNDSFLLTDIRFKSQFDDHVSGFVQYVQQPITDTVVSLRDELYTKSFITGLGLDTSFGMQFGGDFKYSLYSDDNRQNRVHGYSVYSLYTEAMQVDFRYDYTWLENQDTNPVVLAPEEASPATVVTSYWSPEQYTEHRLGLFFKHNFLGYEKGGDRKMSYYSVDGAVSVEDDNKFVYSTKFDIFLEMSPHFLLKGNFNYMNGDNYRETGMSLGLHYRW</sequence>
<dbReference type="Proteomes" id="UP000199073">
    <property type="component" value="Unassembled WGS sequence"/>
</dbReference>
<dbReference type="GO" id="GO:0030991">
    <property type="term" value="C:intraciliary transport particle A"/>
    <property type="evidence" value="ECO:0007669"/>
    <property type="project" value="TreeGrafter"/>
</dbReference>
<name>A0A1H0PZ73_9BACT</name>
<evidence type="ECO:0000313" key="3">
    <source>
        <dbReference type="Proteomes" id="UP000199073"/>
    </source>
</evidence>
<dbReference type="SUPFAM" id="SSF48452">
    <property type="entry name" value="TPR-like"/>
    <property type="match status" value="3"/>
</dbReference>
<keyword evidence="3" id="KW-1185">Reference proteome</keyword>
<feature type="signal peptide" evidence="1">
    <location>
        <begin position="1"/>
        <end position="25"/>
    </location>
</feature>
<organism evidence="2 3">
    <name type="scientific">Desulforhopalus singaporensis</name>
    <dbReference type="NCBI Taxonomy" id="91360"/>
    <lineage>
        <taxon>Bacteria</taxon>
        <taxon>Pseudomonadati</taxon>
        <taxon>Thermodesulfobacteriota</taxon>
        <taxon>Desulfobulbia</taxon>
        <taxon>Desulfobulbales</taxon>
        <taxon>Desulfocapsaceae</taxon>
        <taxon>Desulforhopalus</taxon>
    </lineage>
</organism>
<dbReference type="PANTHER" id="PTHR14699:SF0">
    <property type="entry name" value="TETRATRICOPEPTIDE REPEAT PROTEIN 21 HOMOLOG"/>
    <property type="match status" value="1"/>
</dbReference>
<accession>A0A1H0PZ73</accession>
<proteinExistence type="predicted"/>
<reference evidence="2 3" key="1">
    <citation type="submission" date="2016-10" db="EMBL/GenBank/DDBJ databases">
        <authorList>
            <person name="de Groot N.N."/>
        </authorList>
    </citation>
    <scope>NUCLEOTIDE SEQUENCE [LARGE SCALE GENOMIC DNA]</scope>
    <source>
        <strain evidence="2 3">DSM 12130</strain>
    </source>
</reference>
<dbReference type="InterPro" id="IPR011990">
    <property type="entry name" value="TPR-like_helical_dom_sf"/>
</dbReference>